<evidence type="ECO:0000256" key="10">
    <source>
        <dbReference type="RuleBase" id="RU000594"/>
    </source>
</evidence>
<feature type="transmembrane region" description="Helical" evidence="9">
    <location>
        <begin position="132"/>
        <end position="152"/>
    </location>
</feature>
<comment type="function">
    <text evidence="9 10">This protein specifically catalyzes the removal of signal peptides from prolipoproteins.</text>
</comment>
<evidence type="ECO:0000256" key="11">
    <source>
        <dbReference type="RuleBase" id="RU004181"/>
    </source>
</evidence>
<dbReference type="PANTHER" id="PTHR33695">
    <property type="entry name" value="LIPOPROTEIN SIGNAL PEPTIDASE"/>
    <property type="match status" value="1"/>
</dbReference>
<keyword evidence="5 9" id="KW-0064">Aspartyl protease</keyword>
<comment type="subcellular location">
    <subcellularLocation>
        <location evidence="9">Cell membrane</location>
        <topology evidence="9">Multi-pass membrane protein</topology>
    </subcellularLocation>
</comment>
<keyword evidence="13" id="KW-1185">Reference proteome</keyword>
<keyword evidence="2 9" id="KW-1003">Cell membrane</keyword>
<feature type="active site" evidence="9">
    <location>
        <position position="140"/>
    </location>
</feature>
<evidence type="ECO:0000256" key="7">
    <source>
        <dbReference type="ARBA" id="ARBA00022989"/>
    </source>
</evidence>
<evidence type="ECO:0000256" key="6">
    <source>
        <dbReference type="ARBA" id="ARBA00022801"/>
    </source>
</evidence>
<feature type="transmembrane region" description="Helical" evidence="9">
    <location>
        <begin position="69"/>
        <end position="87"/>
    </location>
</feature>
<comment type="pathway">
    <text evidence="9">Protein modification; lipoprotein biosynthesis (signal peptide cleavage).</text>
</comment>
<comment type="caution">
    <text evidence="9">Lacks conserved residue(s) required for the propagation of feature annotation.</text>
</comment>
<reference evidence="13" key="1">
    <citation type="journal article" date="2019" name="Int. J. Syst. Evol. Microbiol.">
        <title>The Global Catalogue of Microorganisms (GCM) 10K type strain sequencing project: providing services to taxonomists for standard genome sequencing and annotation.</title>
        <authorList>
            <consortium name="The Broad Institute Genomics Platform"/>
            <consortium name="The Broad Institute Genome Sequencing Center for Infectious Disease"/>
            <person name="Wu L."/>
            <person name="Ma J."/>
        </authorList>
    </citation>
    <scope>NUCLEOTIDE SEQUENCE [LARGE SCALE GENOMIC DNA]</scope>
    <source>
        <strain evidence="13">KCTC 52141</strain>
    </source>
</reference>
<dbReference type="EMBL" id="JBHRTL010000031">
    <property type="protein sequence ID" value="MFC3156767.1"/>
    <property type="molecule type" value="Genomic_DNA"/>
</dbReference>
<comment type="caution">
    <text evidence="12">The sequence shown here is derived from an EMBL/GenBank/DDBJ whole genome shotgun (WGS) entry which is preliminary data.</text>
</comment>
<dbReference type="InterPro" id="IPR001872">
    <property type="entry name" value="Peptidase_A8"/>
</dbReference>
<dbReference type="GO" id="GO:0004190">
    <property type="term" value="F:aspartic-type endopeptidase activity"/>
    <property type="evidence" value="ECO:0007669"/>
    <property type="project" value="UniProtKB-EC"/>
</dbReference>
<feature type="transmembrane region" description="Helical" evidence="9">
    <location>
        <begin position="94"/>
        <end position="112"/>
    </location>
</feature>
<dbReference type="PRINTS" id="PR00781">
    <property type="entry name" value="LIPOSIGPTASE"/>
</dbReference>
<organism evidence="12 13">
    <name type="scientific">Gilvimarinus japonicus</name>
    <dbReference type="NCBI Taxonomy" id="1796469"/>
    <lineage>
        <taxon>Bacteria</taxon>
        <taxon>Pseudomonadati</taxon>
        <taxon>Pseudomonadota</taxon>
        <taxon>Gammaproteobacteria</taxon>
        <taxon>Cellvibrionales</taxon>
        <taxon>Cellvibrionaceae</taxon>
        <taxon>Gilvimarinus</taxon>
    </lineage>
</organism>
<keyword evidence="6 9" id="KW-0378">Hydrolase</keyword>
<dbReference type="Pfam" id="PF01252">
    <property type="entry name" value="Peptidase_A8"/>
    <property type="match status" value="1"/>
</dbReference>
<keyword evidence="8 9" id="KW-0472">Membrane</keyword>
<evidence type="ECO:0000256" key="4">
    <source>
        <dbReference type="ARBA" id="ARBA00022692"/>
    </source>
</evidence>
<dbReference type="PROSITE" id="PS00855">
    <property type="entry name" value="SPASE_II"/>
    <property type="match status" value="1"/>
</dbReference>
<evidence type="ECO:0000256" key="5">
    <source>
        <dbReference type="ARBA" id="ARBA00022750"/>
    </source>
</evidence>
<evidence type="ECO:0000256" key="3">
    <source>
        <dbReference type="ARBA" id="ARBA00022670"/>
    </source>
</evidence>
<evidence type="ECO:0000256" key="1">
    <source>
        <dbReference type="ARBA" id="ARBA00006139"/>
    </source>
</evidence>
<sequence length="173" mass="19300">MWKKIAHPWGWYLLAAIVFLLDQWSKTAVVASLDYNSPVAFTSFFNFTLLHNPGAAFSFLSDASGWQRWFFTAIAAVFSVVIVIWLARLPKARWIEAMALGFILGGALGNLYDRVVLGHVVDFIVVHYQDNYFPAFNLADSAICFGAFWLIVDMLFNAKKETAGKASKGDGHA</sequence>
<proteinExistence type="inferred from homology"/>
<keyword evidence="3 9" id="KW-0645">Protease</keyword>
<dbReference type="NCBIfam" id="TIGR00077">
    <property type="entry name" value="lspA"/>
    <property type="match status" value="1"/>
</dbReference>
<comment type="similarity">
    <text evidence="1 9 11">Belongs to the peptidase A8 family.</text>
</comment>
<evidence type="ECO:0000256" key="9">
    <source>
        <dbReference type="HAMAP-Rule" id="MF_00161"/>
    </source>
</evidence>
<dbReference type="HAMAP" id="MF_00161">
    <property type="entry name" value="LspA"/>
    <property type="match status" value="1"/>
</dbReference>
<dbReference type="RefSeq" id="WP_339615906.1">
    <property type="nucleotide sequence ID" value="NZ_AP031500.1"/>
</dbReference>
<evidence type="ECO:0000313" key="12">
    <source>
        <dbReference type="EMBL" id="MFC3156767.1"/>
    </source>
</evidence>
<evidence type="ECO:0000313" key="13">
    <source>
        <dbReference type="Proteomes" id="UP001595548"/>
    </source>
</evidence>
<accession>A0ABV7HSI1</accession>
<feature type="active site" evidence="9">
    <location>
        <position position="122"/>
    </location>
</feature>
<comment type="catalytic activity">
    <reaction evidence="9 10">
        <text>Release of signal peptides from bacterial membrane prolipoproteins. Hydrolyzes -Xaa-Yaa-Zaa-|-(S,diacylglyceryl)Cys-, in which Xaa is hydrophobic (preferably Leu), and Yaa (Ala or Ser) and Zaa (Gly or Ala) have small, neutral side chains.</text>
        <dbReference type="EC" id="3.4.23.36"/>
    </reaction>
</comment>
<evidence type="ECO:0000256" key="8">
    <source>
        <dbReference type="ARBA" id="ARBA00023136"/>
    </source>
</evidence>
<gene>
    <name evidence="9 12" type="primary">lspA</name>
    <name evidence="12" type="ORF">ACFOEB_16270</name>
</gene>
<dbReference type="PANTHER" id="PTHR33695:SF1">
    <property type="entry name" value="LIPOPROTEIN SIGNAL PEPTIDASE"/>
    <property type="match status" value="1"/>
</dbReference>
<keyword evidence="7 9" id="KW-1133">Transmembrane helix</keyword>
<evidence type="ECO:0000256" key="2">
    <source>
        <dbReference type="ARBA" id="ARBA00022475"/>
    </source>
</evidence>
<name>A0ABV7HSI1_9GAMM</name>
<dbReference type="EC" id="3.4.23.36" evidence="9"/>
<keyword evidence="4 9" id="KW-0812">Transmembrane</keyword>
<protein>
    <recommendedName>
        <fullName evidence="9">Lipoprotein signal peptidase</fullName>
        <ecNumber evidence="9">3.4.23.36</ecNumber>
    </recommendedName>
    <alternativeName>
        <fullName evidence="9">Prolipoprotein signal peptidase</fullName>
    </alternativeName>
    <alternativeName>
        <fullName evidence="9">Signal peptidase II</fullName>
        <shortName evidence="9">SPase II</shortName>
    </alternativeName>
</protein>
<dbReference type="Proteomes" id="UP001595548">
    <property type="component" value="Unassembled WGS sequence"/>
</dbReference>